<comment type="similarity">
    <text evidence="2">Belongs to the OXA1/ALB3/YidC family.</text>
</comment>
<keyword evidence="5 6" id="KW-0472">Membrane</keyword>
<proteinExistence type="inferred from homology"/>
<dbReference type="PANTHER" id="PTHR12428:SF65">
    <property type="entry name" value="CYTOCHROME C OXIDASE ASSEMBLY PROTEIN COX18, MITOCHONDRIAL"/>
    <property type="match status" value="1"/>
</dbReference>
<evidence type="ECO:0000313" key="8">
    <source>
        <dbReference type="Proteomes" id="UP001152049"/>
    </source>
</evidence>
<reference evidence="7" key="1">
    <citation type="submission" date="2022-09" db="EMBL/GenBank/DDBJ databases">
        <title>Fusarium specimens isolated from Avocado Roots.</title>
        <authorList>
            <person name="Stajich J."/>
            <person name="Roper C."/>
            <person name="Heimlech-Rivalta G."/>
        </authorList>
    </citation>
    <scope>NUCLEOTIDE SEQUENCE</scope>
    <source>
        <strain evidence="7">CF00136</strain>
    </source>
</reference>
<dbReference type="AlphaFoldDB" id="A0A9W8SCX5"/>
<organism evidence="7 8">
    <name type="scientific">Fusarium torreyae</name>
    <dbReference type="NCBI Taxonomy" id="1237075"/>
    <lineage>
        <taxon>Eukaryota</taxon>
        <taxon>Fungi</taxon>
        <taxon>Dikarya</taxon>
        <taxon>Ascomycota</taxon>
        <taxon>Pezizomycotina</taxon>
        <taxon>Sordariomycetes</taxon>
        <taxon>Hypocreomycetidae</taxon>
        <taxon>Hypocreales</taxon>
        <taxon>Nectriaceae</taxon>
        <taxon>Fusarium</taxon>
    </lineage>
</organism>
<gene>
    <name evidence="7" type="ORF">NW762_001241</name>
</gene>
<evidence type="ECO:0000256" key="1">
    <source>
        <dbReference type="ARBA" id="ARBA00004141"/>
    </source>
</evidence>
<dbReference type="GO" id="GO:0033617">
    <property type="term" value="P:mitochondrial respiratory chain complex IV assembly"/>
    <property type="evidence" value="ECO:0007669"/>
    <property type="project" value="TreeGrafter"/>
</dbReference>
<dbReference type="GO" id="GO:0032979">
    <property type="term" value="P:protein insertion into mitochondrial inner membrane from matrix"/>
    <property type="evidence" value="ECO:0007669"/>
    <property type="project" value="TreeGrafter"/>
</dbReference>
<feature type="transmembrane region" description="Helical" evidence="6">
    <location>
        <begin position="284"/>
        <end position="306"/>
    </location>
</feature>
<keyword evidence="3 6" id="KW-0812">Transmembrane</keyword>
<dbReference type="GO" id="GO:0032977">
    <property type="term" value="F:membrane insertase activity"/>
    <property type="evidence" value="ECO:0007669"/>
    <property type="project" value="InterPro"/>
</dbReference>
<dbReference type="OrthoDB" id="2148490at2759"/>
<comment type="caution">
    <text evidence="7">The sequence shown here is derived from an EMBL/GenBank/DDBJ whole genome shotgun (WGS) entry which is preliminary data.</text>
</comment>
<dbReference type="Proteomes" id="UP001152049">
    <property type="component" value="Unassembled WGS sequence"/>
</dbReference>
<sequence length="352" mass="38863">MSLLTRTAHSLSPHSRPFLPATATTTRRAIGGIHPAAGSRIPGIPSPCAGRRNFSVASTLGEAVTMTADTLSWANGAGVPWYVAIPLLAVGVNAAFRFPLQLYSARLREKRNELSPLITAWARRHAFERRYDDLDLPDRIKNLRLASAIEKSRKRILKTWGLQRWKGMAPLLGAIPFITVSEALRRKAGAPVGWISNSIGLGNADSLTSASNMFDESLVNGGCLWFTDLSAADPFYGLPLICSTILFWSTWARMDKKQLRALLQIRPDGNTLAMPRIQQLLGRTLLMVPILPLLFADLPSAIFLYWGTSFALTRANEFFVQRLVQSKTSSLGPTLPKKISLPFVLNSERSRR</sequence>
<dbReference type="EMBL" id="JAOQAZ010000002">
    <property type="protein sequence ID" value="KAJ4269574.1"/>
    <property type="molecule type" value="Genomic_DNA"/>
</dbReference>
<dbReference type="GO" id="GO:0005743">
    <property type="term" value="C:mitochondrial inner membrane"/>
    <property type="evidence" value="ECO:0007669"/>
    <property type="project" value="TreeGrafter"/>
</dbReference>
<evidence type="ECO:0000256" key="4">
    <source>
        <dbReference type="ARBA" id="ARBA00022989"/>
    </source>
</evidence>
<name>A0A9W8SCX5_9HYPO</name>
<dbReference type="InterPro" id="IPR001708">
    <property type="entry name" value="YidC/ALB3/OXA1/COX18"/>
</dbReference>
<keyword evidence="4 6" id="KW-1133">Transmembrane helix</keyword>
<keyword evidence="8" id="KW-1185">Reference proteome</keyword>
<comment type="subcellular location">
    <subcellularLocation>
        <location evidence="1">Membrane</location>
        <topology evidence="1">Multi-pass membrane protein</topology>
    </subcellularLocation>
</comment>
<dbReference type="PANTHER" id="PTHR12428">
    <property type="entry name" value="OXA1"/>
    <property type="match status" value="1"/>
</dbReference>
<protein>
    <recommendedName>
        <fullName evidence="9">Mitochondrial export translocase Oxa2</fullName>
    </recommendedName>
</protein>
<evidence type="ECO:0000256" key="2">
    <source>
        <dbReference type="ARBA" id="ARBA00009877"/>
    </source>
</evidence>
<evidence type="ECO:0000256" key="3">
    <source>
        <dbReference type="ARBA" id="ARBA00022692"/>
    </source>
</evidence>
<accession>A0A9W8SCX5</accession>
<evidence type="ECO:0000256" key="6">
    <source>
        <dbReference type="SAM" id="Phobius"/>
    </source>
</evidence>
<evidence type="ECO:0008006" key="9">
    <source>
        <dbReference type="Google" id="ProtNLM"/>
    </source>
</evidence>
<evidence type="ECO:0000313" key="7">
    <source>
        <dbReference type="EMBL" id="KAJ4269574.1"/>
    </source>
</evidence>
<evidence type="ECO:0000256" key="5">
    <source>
        <dbReference type="ARBA" id="ARBA00023136"/>
    </source>
</evidence>